<accession>A0A382DB22</accession>
<proteinExistence type="predicted"/>
<protein>
    <recommendedName>
        <fullName evidence="2">TatD related DNase</fullName>
    </recommendedName>
</protein>
<gene>
    <name evidence="1" type="ORF">METZ01_LOCUS188484</name>
</gene>
<dbReference type="PANTHER" id="PTHR46124">
    <property type="entry name" value="D-AMINOACYL-TRNA DEACYLASE"/>
    <property type="match status" value="1"/>
</dbReference>
<dbReference type="Gene3D" id="3.20.20.140">
    <property type="entry name" value="Metal-dependent hydrolases"/>
    <property type="match status" value="1"/>
</dbReference>
<name>A0A382DB22_9ZZZZ</name>
<dbReference type="GO" id="GO:0016788">
    <property type="term" value="F:hydrolase activity, acting on ester bonds"/>
    <property type="evidence" value="ECO:0007669"/>
    <property type="project" value="InterPro"/>
</dbReference>
<dbReference type="EMBL" id="UINC01038514">
    <property type="protein sequence ID" value="SVB35630.1"/>
    <property type="molecule type" value="Genomic_DNA"/>
</dbReference>
<dbReference type="Pfam" id="PF01026">
    <property type="entry name" value="TatD_DNase"/>
    <property type="match status" value="1"/>
</dbReference>
<evidence type="ECO:0008006" key="2">
    <source>
        <dbReference type="Google" id="ProtNLM"/>
    </source>
</evidence>
<dbReference type="InterPro" id="IPR032466">
    <property type="entry name" value="Metal_Hydrolase"/>
</dbReference>
<dbReference type="AlphaFoldDB" id="A0A382DB22"/>
<feature type="non-terminal residue" evidence="1">
    <location>
        <position position="108"/>
    </location>
</feature>
<evidence type="ECO:0000313" key="1">
    <source>
        <dbReference type="EMBL" id="SVB35630.1"/>
    </source>
</evidence>
<organism evidence="1">
    <name type="scientific">marine metagenome</name>
    <dbReference type="NCBI Taxonomy" id="408172"/>
    <lineage>
        <taxon>unclassified sequences</taxon>
        <taxon>metagenomes</taxon>
        <taxon>ecological metagenomes</taxon>
    </lineage>
</organism>
<dbReference type="PANTHER" id="PTHR46124:SF2">
    <property type="entry name" value="D-AMINOACYL-TRNA DEACYLASE"/>
    <property type="match status" value="1"/>
</dbReference>
<dbReference type="SUPFAM" id="SSF51556">
    <property type="entry name" value="Metallo-dependent hydrolases"/>
    <property type="match status" value="1"/>
</dbReference>
<reference evidence="1" key="1">
    <citation type="submission" date="2018-05" db="EMBL/GenBank/DDBJ databases">
        <authorList>
            <person name="Lanie J.A."/>
            <person name="Ng W.-L."/>
            <person name="Kazmierczak K.M."/>
            <person name="Andrzejewski T.M."/>
            <person name="Davidsen T.M."/>
            <person name="Wayne K.J."/>
            <person name="Tettelin H."/>
            <person name="Glass J.I."/>
            <person name="Rusch D."/>
            <person name="Podicherti R."/>
            <person name="Tsui H.-C.T."/>
            <person name="Winkler M.E."/>
        </authorList>
    </citation>
    <scope>NUCLEOTIDE SEQUENCE</scope>
</reference>
<feature type="non-terminal residue" evidence="1">
    <location>
        <position position="1"/>
    </location>
</feature>
<dbReference type="InterPro" id="IPR001130">
    <property type="entry name" value="TatD-like"/>
</dbReference>
<dbReference type="GO" id="GO:0005829">
    <property type="term" value="C:cytosol"/>
    <property type="evidence" value="ECO:0007669"/>
    <property type="project" value="TreeGrafter"/>
</dbReference>
<sequence length="108" mass="11407">VVGRARDAGVAGMVTIGTDLAESRTAIEVACRFDGVWATAGVHPHEARFGIDGIVELLDDEAVVAVGEAGLDFHYDHSPRDVQADVFAAQVALANERGMPLVIHSREA</sequence>